<name>A0A2U1TEZ0_9MICO</name>
<evidence type="ECO:0000256" key="10">
    <source>
        <dbReference type="ARBA" id="ARBA00048540"/>
    </source>
</evidence>
<accession>A0A2U1TEZ0</accession>
<evidence type="ECO:0000256" key="8">
    <source>
        <dbReference type="ARBA" id="ARBA00022842"/>
    </source>
</evidence>
<keyword evidence="4" id="KW-0285">Flavoprotein</keyword>
<comment type="catalytic activity">
    <reaction evidence="10">
        <text>L-threonyl-[protein] + FAD = FMN-L-threonyl-[protein] + AMP + H(+)</text>
        <dbReference type="Rhea" id="RHEA:36847"/>
        <dbReference type="Rhea" id="RHEA-COMP:11060"/>
        <dbReference type="Rhea" id="RHEA-COMP:11061"/>
        <dbReference type="ChEBI" id="CHEBI:15378"/>
        <dbReference type="ChEBI" id="CHEBI:30013"/>
        <dbReference type="ChEBI" id="CHEBI:57692"/>
        <dbReference type="ChEBI" id="CHEBI:74257"/>
        <dbReference type="ChEBI" id="CHEBI:456215"/>
        <dbReference type="EC" id="2.7.1.180"/>
    </reaction>
</comment>
<evidence type="ECO:0000256" key="3">
    <source>
        <dbReference type="ARBA" id="ARBA00016337"/>
    </source>
</evidence>
<keyword evidence="5 11" id="KW-0808">Transferase</keyword>
<gene>
    <name evidence="11" type="ORF">DF223_07100</name>
</gene>
<evidence type="ECO:0000256" key="5">
    <source>
        <dbReference type="ARBA" id="ARBA00022679"/>
    </source>
</evidence>
<dbReference type="InterPro" id="IPR024932">
    <property type="entry name" value="ApbE"/>
</dbReference>
<dbReference type="AlphaFoldDB" id="A0A2U1TEZ0"/>
<comment type="caution">
    <text evidence="11">The sequence shown here is derived from an EMBL/GenBank/DDBJ whole genome shotgun (WGS) entry which is preliminary data.</text>
</comment>
<organism evidence="11 12">
    <name type="scientific">Mycetocola zhujimingii</name>
    <dbReference type="NCBI Taxonomy" id="2079792"/>
    <lineage>
        <taxon>Bacteria</taxon>
        <taxon>Bacillati</taxon>
        <taxon>Actinomycetota</taxon>
        <taxon>Actinomycetes</taxon>
        <taxon>Micrococcales</taxon>
        <taxon>Microbacteriaceae</taxon>
        <taxon>Mycetocola</taxon>
    </lineage>
</organism>
<keyword evidence="8" id="KW-0460">Magnesium</keyword>
<dbReference type="EMBL" id="QEFB01000005">
    <property type="protein sequence ID" value="PWC07380.1"/>
    <property type="molecule type" value="Genomic_DNA"/>
</dbReference>
<dbReference type="RefSeq" id="WP_108962686.1">
    <property type="nucleotide sequence ID" value="NZ_QEFB01000005.1"/>
</dbReference>
<dbReference type="GO" id="GO:0016740">
    <property type="term" value="F:transferase activity"/>
    <property type="evidence" value="ECO:0007669"/>
    <property type="project" value="UniProtKB-KW"/>
</dbReference>
<keyword evidence="7" id="KW-0274">FAD</keyword>
<evidence type="ECO:0000256" key="2">
    <source>
        <dbReference type="ARBA" id="ARBA00011955"/>
    </source>
</evidence>
<dbReference type="PANTHER" id="PTHR30040:SF2">
    <property type="entry name" value="FAD:PROTEIN FMN TRANSFERASE"/>
    <property type="match status" value="1"/>
</dbReference>
<dbReference type="Gene3D" id="3.10.520.10">
    <property type="entry name" value="ApbE-like domains"/>
    <property type="match status" value="1"/>
</dbReference>
<protein>
    <recommendedName>
        <fullName evidence="3">FAD:protein FMN transferase</fullName>
        <ecNumber evidence="2">2.7.1.180</ecNumber>
    </recommendedName>
    <alternativeName>
        <fullName evidence="9">Flavin transferase</fullName>
    </alternativeName>
</protein>
<evidence type="ECO:0000256" key="1">
    <source>
        <dbReference type="ARBA" id="ARBA00001946"/>
    </source>
</evidence>
<evidence type="ECO:0000256" key="9">
    <source>
        <dbReference type="ARBA" id="ARBA00031306"/>
    </source>
</evidence>
<evidence type="ECO:0000256" key="4">
    <source>
        <dbReference type="ARBA" id="ARBA00022630"/>
    </source>
</evidence>
<dbReference type="Proteomes" id="UP000244962">
    <property type="component" value="Unassembled WGS sequence"/>
</dbReference>
<evidence type="ECO:0000313" key="12">
    <source>
        <dbReference type="Proteomes" id="UP000244962"/>
    </source>
</evidence>
<evidence type="ECO:0000256" key="7">
    <source>
        <dbReference type="ARBA" id="ARBA00022827"/>
    </source>
</evidence>
<keyword evidence="6" id="KW-0479">Metal-binding</keyword>
<dbReference type="InterPro" id="IPR003374">
    <property type="entry name" value="ApbE-like_sf"/>
</dbReference>
<evidence type="ECO:0000313" key="11">
    <source>
        <dbReference type="EMBL" id="PWC07380.1"/>
    </source>
</evidence>
<reference evidence="12" key="1">
    <citation type="submission" date="2018-04" db="EMBL/GenBank/DDBJ databases">
        <authorList>
            <person name="Liu S."/>
            <person name="Wang Z."/>
            <person name="Li J."/>
        </authorList>
    </citation>
    <scope>NUCLEOTIDE SEQUENCE [LARGE SCALE GENOMIC DNA]</scope>
    <source>
        <strain evidence="12">622</strain>
    </source>
</reference>
<keyword evidence="12" id="KW-1185">Reference proteome</keyword>
<evidence type="ECO:0000256" key="6">
    <source>
        <dbReference type="ARBA" id="ARBA00022723"/>
    </source>
</evidence>
<dbReference type="EC" id="2.7.1.180" evidence="2"/>
<dbReference type="PANTHER" id="PTHR30040">
    <property type="entry name" value="THIAMINE BIOSYNTHESIS LIPOPROTEIN APBE"/>
    <property type="match status" value="1"/>
</dbReference>
<comment type="cofactor">
    <cofactor evidence="1">
        <name>Mg(2+)</name>
        <dbReference type="ChEBI" id="CHEBI:18420"/>
    </cofactor>
</comment>
<dbReference type="SUPFAM" id="SSF143631">
    <property type="entry name" value="ApbE-like"/>
    <property type="match status" value="1"/>
</dbReference>
<sequence>MPTEPDELVAAGVSVAGIRFVRTPGSVAFDAIGTRWQIDSERPITPDLLTGIARRIDEFDSVWSRFRADSTVTEIAAVGGSRDLGPDAPALFSLYRRLGEASGGGVSPLVGDALVALGYDASYSFRQSGIPAPAPAVEDVAALNGTVLTVSRPVSIDVGAAGKGYLVDRVSELLLADGHTSFTVDASGDLLHSGPPIRIALEHPFDPELAIGVLSFAGGALAASATNRRAWGNGLHHVIDGRTGEPVREVVATWATADDAATADGAATALFFTGPVALRASLGPGGSGIAGADIAGRGIEGLRMFTDGSVEYSPGFSAELFR</sequence>
<dbReference type="Pfam" id="PF02424">
    <property type="entry name" value="ApbE"/>
    <property type="match status" value="1"/>
</dbReference>
<proteinExistence type="predicted"/>
<dbReference type="GO" id="GO:0046872">
    <property type="term" value="F:metal ion binding"/>
    <property type="evidence" value="ECO:0007669"/>
    <property type="project" value="UniProtKB-KW"/>
</dbReference>